<proteinExistence type="predicted"/>
<reference evidence="4" key="2">
    <citation type="submission" date="2024-07" db="EMBL/GenBank/DDBJ databases">
        <title>Streptomyces haneummycinica sp. nov., a new antibiotic-producing actinobacterium isolated from marine sediment.</title>
        <authorList>
            <person name="Uemura M."/>
            <person name="Hamada M."/>
            <person name="Hirano S."/>
            <person name="Kobayashi K."/>
            <person name="Ohshiro T."/>
            <person name="Kobayashi T."/>
            <person name="Terahara T."/>
        </authorList>
    </citation>
    <scope>NUCLEOTIDE SEQUENCE</scope>
    <source>
        <strain evidence="4">KM77-8</strain>
    </source>
</reference>
<dbReference type="InterPro" id="IPR025828">
    <property type="entry name" value="Put_sensor_dom"/>
</dbReference>
<name>A0AAT9HMV5_9ACTN</name>
<feature type="transmembrane region" description="Helical" evidence="2">
    <location>
        <begin position="36"/>
        <end position="62"/>
    </location>
</feature>
<organism evidence="4">
    <name type="scientific">Streptomyces haneummycinicus</name>
    <dbReference type="NCBI Taxonomy" id="3074435"/>
    <lineage>
        <taxon>Bacteria</taxon>
        <taxon>Bacillati</taxon>
        <taxon>Actinomycetota</taxon>
        <taxon>Actinomycetes</taxon>
        <taxon>Kitasatosporales</taxon>
        <taxon>Streptomycetaceae</taxon>
        <taxon>Streptomyces</taxon>
    </lineage>
</organism>
<dbReference type="Pfam" id="PF13796">
    <property type="entry name" value="Sensor"/>
    <property type="match status" value="1"/>
</dbReference>
<dbReference type="AlphaFoldDB" id="A0AAT9HMV5"/>
<evidence type="ECO:0000259" key="3">
    <source>
        <dbReference type="Pfam" id="PF13796"/>
    </source>
</evidence>
<protein>
    <recommendedName>
        <fullName evidence="3">Putative sensor domain-containing protein</fullName>
    </recommendedName>
</protein>
<sequence length="124" mass="12598">MVTQDETSGNPTGAVSARARAALDALENLLAGMGTALLALLAALWLALTAVACLAGVGLLLLPSALHATRAVADRERTRLSRWGPELISPRNPRRDCGPPSPTAPYAANSAGSGPTPSSASSWA</sequence>
<feature type="compositionally biased region" description="Low complexity" evidence="1">
    <location>
        <begin position="107"/>
        <end position="124"/>
    </location>
</feature>
<keyword evidence="2" id="KW-0812">Transmembrane</keyword>
<evidence type="ECO:0000256" key="2">
    <source>
        <dbReference type="SAM" id="Phobius"/>
    </source>
</evidence>
<gene>
    <name evidence="4" type="ORF">SHKM778_51350</name>
</gene>
<evidence type="ECO:0000313" key="4">
    <source>
        <dbReference type="EMBL" id="BFO18747.1"/>
    </source>
</evidence>
<dbReference type="EMBL" id="AP035768">
    <property type="protein sequence ID" value="BFO18747.1"/>
    <property type="molecule type" value="Genomic_DNA"/>
</dbReference>
<keyword evidence="2" id="KW-0472">Membrane</keyword>
<keyword evidence="2" id="KW-1133">Transmembrane helix</keyword>
<accession>A0AAT9HMV5</accession>
<evidence type="ECO:0000256" key="1">
    <source>
        <dbReference type="SAM" id="MobiDB-lite"/>
    </source>
</evidence>
<feature type="domain" description="Putative sensor" evidence="3">
    <location>
        <begin position="29"/>
        <end position="94"/>
    </location>
</feature>
<reference evidence="4" key="1">
    <citation type="submission" date="2024-06" db="EMBL/GenBank/DDBJ databases">
        <authorList>
            <consortium name="consrtm"/>
            <person name="Uemura M."/>
            <person name="Terahara T."/>
        </authorList>
    </citation>
    <scope>NUCLEOTIDE SEQUENCE</scope>
    <source>
        <strain evidence="4">KM77-8</strain>
    </source>
</reference>
<feature type="region of interest" description="Disordered" evidence="1">
    <location>
        <begin position="81"/>
        <end position="124"/>
    </location>
</feature>